<evidence type="ECO:0000313" key="4">
    <source>
        <dbReference type="EMBL" id="GIJ74071.1"/>
    </source>
</evidence>
<comment type="caution">
    <text evidence="4">The sequence shown here is derived from an EMBL/GenBank/DDBJ whole genome shotgun (WGS) entry which is preliminary data.</text>
</comment>
<keyword evidence="2" id="KW-0812">Transmembrane</keyword>
<dbReference type="EMBL" id="BOPH01000129">
    <property type="protein sequence ID" value="GIJ74071.1"/>
    <property type="molecule type" value="Genomic_DNA"/>
</dbReference>
<evidence type="ECO:0000313" key="5">
    <source>
        <dbReference type="Proteomes" id="UP000635606"/>
    </source>
</evidence>
<name>A0A8J4A2S6_9ACTN</name>
<feature type="compositionally biased region" description="Low complexity" evidence="1">
    <location>
        <begin position="256"/>
        <end position="273"/>
    </location>
</feature>
<feature type="transmembrane region" description="Helical" evidence="2">
    <location>
        <begin position="104"/>
        <end position="123"/>
    </location>
</feature>
<dbReference type="Proteomes" id="UP000635606">
    <property type="component" value="Unassembled WGS sequence"/>
</dbReference>
<sequence>MVSTLVALVSRLARTGLLIALLVGVPYGLLSQVGSPLPDHLPDTDRIGRVLVEPASDEMVLQLLGVALWIVWVAFVASVVVEVVAALRGVPSPRLRPIAPMQTFVGWLVAGLLIASPVLAVVVQTASIPRVTATADDRDGLTRVAVTAPEPVYHVARGDWLGHVAERFLGDFNRYPEIQDLNTNQIPHDSGPDGPDHIEPGWQLALPADAHDRGARPHATGQVTSTPSGTPSPEPPSPGPSTPSQPAEPDPDGVVPEPTTPATTAPTTTTAPTREPPAGPQTAPEADTGVEIPGGWLTVPMAAAIVAAAALVWRRRRSRYRHRPIDAGDPTDPDLRPLPPTVARIRNTVRAQAPDLLDPPTPPQPTVTEYAAGDGPDLAEPGPSGPELAGIGEPLPPGGIGLTGPGADPAARALLVAALSSGTPDDPDARGQVIIPADALTTLLGTGAVDLGPIPRLQVTTSLSDALTRTEELLIERRRLLEDHDVADLTGMREANPLHPPMPPVLLLCEPPPPELSARLTTALHLGAPLQVGAVVLGAWPRGDTLTVRSDGRTDGDRRLAVLDTATATELLDVVQEAQTGEPGPAAEAPGADMTTPPSEPQPGPSQTASVRVRLLGEPAIFDRDGVPVTGLRHHARELLVYLAVHRSGANLSDIMEAFWPNATVPRARERLSTETGDLRRRIRQAAGDRSVQPVVNTGSRYHLNPDLLDLDVWHLVDELRRASAATEPDEKIAALRRAIDAHTGVLAEGHDYDWIEQPREQVRRNGIRARLHLAELLGPSNRHAAVQLTQEAVAIDPLNEDVARRAMRALAAVGEVMGVRAQLERLRAALDEIDEEPTAETLALAAEIQSRRGAATHRANRAN</sequence>
<keyword evidence="5" id="KW-1185">Reference proteome</keyword>
<accession>A0A8J4A2S6</accession>
<feature type="compositionally biased region" description="Low complexity" evidence="1">
    <location>
        <begin position="580"/>
        <end position="592"/>
    </location>
</feature>
<feature type="transmembrane region" description="Helical" evidence="2">
    <location>
        <begin position="12"/>
        <end position="30"/>
    </location>
</feature>
<dbReference type="InterPro" id="IPR005158">
    <property type="entry name" value="BTAD"/>
</dbReference>
<feature type="transmembrane region" description="Helical" evidence="2">
    <location>
        <begin position="59"/>
        <end position="84"/>
    </location>
</feature>
<feature type="region of interest" description="Disordered" evidence="1">
    <location>
        <begin position="580"/>
        <end position="608"/>
    </location>
</feature>
<protein>
    <recommendedName>
        <fullName evidence="3">Bacterial transcriptional activator domain-containing protein</fullName>
    </recommendedName>
</protein>
<feature type="region of interest" description="Disordered" evidence="1">
    <location>
        <begin position="353"/>
        <end position="384"/>
    </location>
</feature>
<dbReference type="SMART" id="SM01043">
    <property type="entry name" value="BTAD"/>
    <property type="match status" value="1"/>
</dbReference>
<dbReference type="InterPro" id="IPR036779">
    <property type="entry name" value="LysM_dom_sf"/>
</dbReference>
<dbReference type="InterPro" id="IPR011990">
    <property type="entry name" value="TPR-like_helical_dom_sf"/>
</dbReference>
<keyword evidence="2" id="KW-1133">Transmembrane helix</keyword>
<dbReference type="Gene3D" id="1.10.10.10">
    <property type="entry name" value="Winged helix-like DNA-binding domain superfamily/Winged helix DNA-binding domain"/>
    <property type="match status" value="1"/>
</dbReference>
<feature type="domain" description="Bacterial transcriptional activator" evidence="3">
    <location>
        <begin position="711"/>
        <end position="850"/>
    </location>
</feature>
<dbReference type="Gene3D" id="1.25.40.10">
    <property type="entry name" value="Tetratricopeptide repeat domain"/>
    <property type="match status" value="1"/>
</dbReference>
<dbReference type="Pfam" id="PF03704">
    <property type="entry name" value="BTAD"/>
    <property type="match status" value="1"/>
</dbReference>
<dbReference type="InterPro" id="IPR036388">
    <property type="entry name" value="WH-like_DNA-bd_sf"/>
</dbReference>
<proteinExistence type="predicted"/>
<dbReference type="PANTHER" id="PTHR35807">
    <property type="entry name" value="TRANSCRIPTIONAL REGULATOR REDD-RELATED"/>
    <property type="match status" value="1"/>
</dbReference>
<keyword evidence="2" id="KW-0472">Membrane</keyword>
<feature type="compositionally biased region" description="Basic and acidic residues" evidence="1">
    <location>
        <begin position="190"/>
        <end position="199"/>
    </location>
</feature>
<gene>
    <name evidence="4" type="ORF">Voc01_089880</name>
</gene>
<evidence type="ECO:0000259" key="3">
    <source>
        <dbReference type="SMART" id="SM01043"/>
    </source>
</evidence>
<feature type="region of interest" description="Disordered" evidence="1">
    <location>
        <begin position="182"/>
        <end position="291"/>
    </location>
</feature>
<dbReference type="Gene3D" id="3.10.350.10">
    <property type="entry name" value="LysM domain"/>
    <property type="match status" value="1"/>
</dbReference>
<reference evidence="4" key="1">
    <citation type="submission" date="2021-01" db="EMBL/GenBank/DDBJ databases">
        <title>Whole genome shotgun sequence of Virgisporangium ochraceum NBRC 16418.</title>
        <authorList>
            <person name="Komaki H."/>
            <person name="Tamura T."/>
        </authorList>
    </citation>
    <scope>NUCLEOTIDE SEQUENCE</scope>
    <source>
        <strain evidence="4">NBRC 16418</strain>
    </source>
</reference>
<evidence type="ECO:0000256" key="1">
    <source>
        <dbReference type="SAM" id="MobiDB-lite"/>
    </source>
</evidence>
<feature type="compositionally biased region" description="Pro residues" evidence="1">
    <location>
        <begin position="230"/>
        <end position="248"/>
    </location>
</feature>
<evidence type="ECO:0000256" key="2">
    <source>
        <dbReference type="SAM" id="Phobius"/>
    </source>
</evidence>
<dbReference type="SUPFAM" id="SSF48452">
    <property type="entry name" value="TPR-like"/>
    <property type="match status" value="1"/>
</dbReference>
<dbReference type="AlphaFoldDB" id="A0A8J4A2S6"/>
<organism evidence="4 5">
    <name type="scientific">Virgisporangium ochraceum</name>
    <dbReference type="NCBI Taxonomy" id="65505"/>
    <lineage>
        <taxon>Bacteria</taxon>
        <taxon>Bacillati</taxon>
        <taxon>Actinomycetota</taxon>
        <taxon>Actinomycetes</taxon>
        <taxon>Micromonosporales</taxon>
        <taxon>Micromonosporaceae</taxon>
        <taxon>Virgisporangium</taxon>
    </lineage>
</organism>
<dbReference type="InterPro" id="IPR051677">
    <property type="entry name" value="AfsR-DnrI-RedD_regulator"/>
</dbReference>